<organism evidence="2 3">
    <name type="scientific">Nesidiocoris tenuis</name>
    <dbReference type="NCBI Taxonomy" id="355587"/>
    <lineage>
        <taxon>Eukaryota</taxon>
        <taxon>Metazoa</taxon>
        <taxon>Ecdysozoa</taxon>
        <taxon>Arthropoda</taxon>
        <taxon>Hexapoda</taxon>
        <taxon>Insecta</taxon>
        <taxon>Pterygota</taxon>
        <taxon>Neoptera</taxon>
        <taxon>Paraneoptera</taxon>
        <taxon>Hemiptera</taxon>
        <taxon>Heteroptera</taxon>
        <taxon>Panheteroptera</taxon>
        <taxon>Cimicomorpha</taxon>
        <taxon>Miridae</taxon>
        <taxon>Dicyphina</taxon>
        <taxon>Nesidiocoris</taxon>
    </lineage>
</organism>
<name>A0A6H5HGA9_9HEMI</name>
<gene>
    <name evidence="2" type="ORF">NTEN_LOCUS19748</name>
</gene>
<dbReference type="Proteomes" id="UP000479000">
    <property type="component" value="Unassembled WGS sequence"/>
</dbReference>
<reference evidence="2 3" key="1">
    <citation type="submission" date="2020-02" db="EMBL/GenBank/DDBJ databases">
        <authorList>
            <person name="Ferguson B K."/>
        </authorList>
    </citation>
    <scope>NUCLEOTIDE SEQUENCE [LARGE SCALE GENOMIC DNA]</scope>
</reference>
<evidence type="ECO:0000313" key="3">
    <source>
        <dbReference type="Proteomes" id="UP000479000"/>
    </source>
</evidence>
<dbReference type="AlphaFoldDB" id="A0A6H5HGA9"/>
<accession>A0A6H5HGA9</accession>
<proteinExistence type="predicted"/>
<feature type="region of interest" description="Disordered" evidence="1">
    <location>
        <begin position="47"/>
        <end position="78"/>
    </location>
</feature>
<keyword evidence="3" id="KW-1185">Reference proteome</keyword>
<sequence>MANKDDGRTPCTSCSMKYSQLIKNFRSSNMVGISCLEVRFKVKWNEDETSSENPLERSRVKIHESNMHPRFTNPSTENPVYFQGGKVKTHLPQYSDALKAHFLKHIKFEEKLSKNPVETCDQSLLSGKERPSLTR</sequence>
<evidence type="ECO:0000313" key="2">
    <source>
        <dbReference type="EMBL" id="CAB0015408.1"/>
    </source>
</evidence>
<feature type="compositionally biased region" description="Basic and acidic residues" evidence="1">
    <location>
        <begin position="54"/>
        <end position="67"/>
    </location>
</feature>
<evidence type="ECO:0000256" key="1">
    <source>
        <dbReference type="SAM" id="MobiDB-lite"/>
    </source>
</evidence>
<dbReference type="EMBL" id="CADCXU010029028">
    <property type="protein sequence ID" value="CAB0015408.1"/>
    <property type="molecule type" value="Genomic_DNA"/>
</dbReference>
<protein>
    <submittedName>
        <fullName evidence="2">Uncharacterized protein</fullName>
    </submittedName>
</protein>